<dbReference type="GO" id="GO:0016747">
    <property type="term" value="F:acyltransferase activity, transferring groups other than amino-acyl groups"/>
    <property type="evidence" value="ECO:0007669"/>
    <property type="project" value="InterPro"/>
</dbReference>
<sequence>MAEVTVRVLREDHRGALAAFLDSRPDTHLFLRANLAHGRMEDDGKRHDGTWVGTIRDDGTITSIAALFWNGVCMLQTPAHIDEILDMLAAAAPRELIEMSGPTAQVERALLHGLVRDRSLKGRHDSSVMTLALAQLGVPQPLDSGAVAVRPPMGEELGLVSEWHAAFNEEVFGDPRSAESDLKARQWIRSIHDARRGGVATVDDKPVSYGAITGSLDDTVNIGAVYTPPELRGRKYAQCVVAGLLRDAAGDGARQACLAVSKEDAMAQRVYTALGFRPAFDWTIARFFPG</sequence>
<dbReference type="InterPro" id="IPR016181">
    <property type="entry name" value="Acyl_CoA_acyltransferase"/>
</dbReference>
<accession>A0A5C8PH04</accession>
<dbReference type="Gene3D" id="3.40.630.30">
    <property type="match status" value="1"/>
</dbReference>
<keyword evidence="3" id="KW-1185">Reference proteome</keyword>
<dbReference type="InterPro" id="IPR000182">
    <property type="entry name" value="GNAT_dom"/>
</dbReference>
<keyword evidence="2" id="KW-0808">Transferase</keyword>
<dbReference type="OrthoDB" id="7365268at2"/>
<evidence type="ECO:0000313" key="3">
    <source>
        <dbReference type="Proteomes" id="UP000321638"/>
    </source>
</evidence>
<organism evidence="2 3">
    <name type="scientific">Vineibacter terrae</name>
    <dbReference type="NCBI Taxonomy" id="2586908"/>
    <lineage>
        <taxon>Bacteria</taxon>
        <taxon>Pseudomonadati</taxon>
        <taxon>Pseudomonadota</taxon>
        <taxon>Alphaproteobacteria</taxon>
        <taxon>Hyphomicrobiales</taxon>
        <taxon>Vineibacter</taxon>
    </lineage>
</organism>
<name>A0A5C8PH04_9HYPH</name>
<evidence type="ECO:0000313" key="2">
    <source>
        <dbReference type="EMBL" id="TXL73117.1"/>
    </source>
</evidence>
<feature type="domain" description="N-acetyltransferase" evidence="1">
    <location>
        <begin position="147"/>
        <end position="290"/>
    </location>
</feature>
<dbReference type="EMBL" id="VDUZ01000027">
    <property type="protein sequence ID" value="TXL73117.1"/>
    <property type="molecule type" value="Genomic_DNA"/>
</dbReference>
<dbReference type="SUPFAM" id="SSF55729">
    <property type="entry name" value="Acyl-CoA N-acyltransferases (Nat)"/>
    <property type="match status" value="1"/>
</dbReference>
<dbReference type="Pfam" id="PF00583">
    <property type="entry name" value="Acetyltransf_1"/>
    <property type="match status" value="1"/>
</dbReference>
<dbReference type="AlphaFoldDB" id="A0A5C8PH04"/>
<dbReference type="PROSITE" id="PS51186">
    <property type="entry name" value="GNAT"/>
    <property type="match status" value="1"/>
</dbReference>
<evidence type="ECO:0000259" key="1">
    <source>
        <dbReference type="PROSITE" id="PS51186"/>
    </source>
</evidence>
<gene>
    <name evidence="2" type="ORF">FHP25_22035</name>
</gene>
<comment type="caution">
    <text evidence="2">The sequence shown here is derived from an EMBL/GenBank/DDBJ whole genome shotgun (WGS) entry which is preliminary data.</text>
</comment>
<reference evidence="2 3" key="1">
    <citation type="submission" date="2019-06" db="EMBL/GenBank/DDBJ databases">
        <title>New taxonomy in bacterial strain CC-CFT640, isolated from vineyard.</title>
        <authorList>
            <person name="Lin S.-Y."/>
            <person name="Tsai C.-F."/>
            <person name="Young C.-C."/>
        </authorList>
    </citation>
    <scope>NUCLEOTIDE SEQUENCE [LARGE SCALE GENOMIC DNA]</scope>
    <source>
        <strain evidence="2 3">CC-CFT640</strain>
    </source>
</reference>
<protein>
    <submittedName>
        <fullName evidence="2">GNAT family N-acetyltransferase</fullName>
    </submittedName>
</protein>
<dbReference type="Proteomes" id="UP000321638">
    <property type="component" value="Unassembled WGS sequence"/>
</dbReference>
<dbReference type="RefSeq" id="WP_147849137.1">
    <property type="nucleotide sequence ID" value="NZ_VDUZ01000027.1"/>
</dbReference>
<proteinExistence type="predicted"/>